<feature type="signal peptide" evidence="1">
    <location>
        <begin position="1"/>
        <end position="20"/>
    </location>
</feature>
<dbReference type="Proteomes" id="UP001149140">
    <property type="component" value="Unassembled WGS sequence"/>
</dbReference>
<name>A0A9X3S4W8_9ACTN</name>
<dbReference type="RefSeq" id="WP_270040189.1">
    <property type="nucleotide sequence ID" value="NZ_JAPDOD010000008.1"/>
</dbReference>
<keyword evidence="3" id="KW-1185">Reference proteome</keyword>
<evidence type="ECO:0000313" key="2">
    <source>
        <dbReference type="EMBL" id="MDA0161038.1"/>
    </source>
</evidence>
<gene>
    <name evidence="2" type="ORF">OM076_12235</name>
</gene>
<dbReference type="AlphaFoldDB" id="A0A9X3S4W8"/>
<sequence>MRALTLALLALAFAAPAAHADWPDYLPVYGANDGIRLTQKGIAFGPKADKLYRTLGGHRALALCGAFTDRLAPDYTAGNQLGTLPRKRGTIRVDTGGYPDVCAIATRRINLDDSFCRSMRSELEDWCARVIVAVTPRGRAYVDRLHRAVELVGADDQISSLPPDWAPTPVELLQGAVEAKVVALDGPDASPPAGTIGLYGDGANHTVAALLRDGTRVFLRREGDVITTNLPELFGRALTVFPN</sequence>
<keyword evidence="1" id="KW-0732">Signal</keyword>
<protein>
    <submittedName>
        <fullName evidence="2">Uncharacterized protein</fullName>
    </submittedName>
</protein>
<accession>A0A9X3S4W8</accession>
<reference evidence="2" key="1">
    <citation type="submission" date="2022-10" db="EMBL/GenBank/DDBJ databases">
        <title>The WGS of Solirubrobacter ginsenosidimutans DSM 21036.</title>
        <authorList>
            <person name="Jiang Z."/>
        </authorList>
    </citation>
    <scope>NUCLEOTIDE SEQUENCE</scope>
    <source>
        <strain evidence="2">DSM 21036</strain>
    </source>
</reference>
<proteinExistence type="predicted"/>
<evidence type="ECO:0000313" key="3">
    <source>
        <dbReference type="Proteomes" id="UP001149140"/>
    </source>
</evidence>
<organism evidence="2 3">
    <name type="scientific">Solirubrobacter ginsenosidimutans</name>
    <dbReference type="NCBI Taxonomy" id="490573"/>
    <lineage>
        <taxon>Bacteria</taxon>
        <taxon>Bacillati</taxon>
        <taxon>Actinomycetota</taxon>
        <taxon>Thermoleophilia</taxon>
        <taxon>Solirubrobacterales</taxon>
        <taxon>Solirubrobacteraceae</taxon>
        <taxon>Solirubrobacter</taxon>
    </lineage>
</organism>
<comment type="caution">
    <text evidence="2">The sequence shown here is derived from an EMBL/GenBank/DDBJ whole genome shotgun (WGS) entry which is preliminary data.</text>
</comment>
<evidence type="ECO:0000256" key="1">
    <source>
        <dbReference type="SAM" id="SignalP"/>
    </source>
</evidence>
<feature type="chain" id="PRO_5040879329" evidence="1">
    <location>
        <begin position="21"/>
        <end position="243"/>
    </location>
</feature>
<dbReference type="EMBL" id="JAPDOD010000008">
    <property type="protein sequence ID" value="MDA0161038.1"/>
    <property type="molecule type" value="Genomic_DNA"/>
</dbReference>